<sequence length="189" mass="20610">MELRQVRPMLYFGDASPTLRHVTNVGDSNVAGDVARAVSEVVDRFCGDVGDVYLEYAKNSLMFGLVFNAVLLASSGWHIGTTLVPGNRIGNCLYQLDALASICIGIAWLTFPKWLLHKQVVVPLDESHELCGRVMGALFVTSYAVSAHALHWTDNSQKMMAVDSRVVGPQSEIFTAAQDPIAVDSVAQW</sequence>
<keyword evidence="1" id="KW-0812">Transmembrane</keyword>
<evidence type="ECO:0000313" key="2">
    <source>
        <dbReference type="EMBL" id="VDP09364.1"/>
    </source>
</evidence>
<dbReference type="Proteomes" id="UP000050761">
    <property type="component" value="Unassembled WGS sequence"/>
</dbReference>
<protein>
    <submittedName>
        <fullName evidence="4">Ammonium_transp domain-containing protein</fullName>
    </submittedName>
</protein>
<evidence type="ECO:0000313" key="3">
    <source>
        <dbReference type="Proteomes" id="UP000050761"/>
    </source>
</evidence>
<dbReference type="WBParaSite" id="HPBE_0001760801-mRNA-1">
    <property type="protein sequence ID" value="HPBE_0001760801-mRNA-1"/>
    <property type="gene ID" value="HPBE_0001760801"/>
</dbReference>
<reference evidence="2 3" key="1">
    <citation type="submission" date="2018-11" db="EMBL/GenBank/DDBJ databases">
        <authorList>
            <consortium name="Pathogen Informatics"/>
        </authorList>
    </citation>
    <scope>NUCLEOTIDE SEQUENCE [LARGE SCALE GENOMIC DNA]</scope>
</reference>
<keyword evidence="3" id="KW-1185">Reference proteome</keyword>
<keyword evidence="1" id="KW-1133">Transmembrane helix</keyword>
<dbReference type="EMBL" id="UZAH01030124">
    <property type="protein sequence ID" value="VDP09364.1"/>
    <property type="molecule type" value="Genomic_DNA"/>
</dbReference>
<evidence type="ECO:0000313" key="4">
    <source>
        <dbReference type="WBParaSite" id="HPBE_0001760801-mRNA-1"/>
    </source>
</evidence>
<feature type="transmembrane region" description="Helical" evidence="1">
    <location>
        <begin position="61"/>
        <end position="80"/>
    </location>
</feature>
<feature type="transmembrane region" description="Helical" evidence="1">
    <location>
        <begin position="92"/>
        <end position="111"/>
    </location>
</feature>
<keyword evidence="1" id="KW-0472">Membrane</keyword>
<accession>A0A3P8BTZ7</accession>
<gene>
    <name evidence="2" type="ORF">HPBE_LOCUS17607</name>
</gene>
<dbReference type="AlphaFoldDB" id="A0A3P8BTZ7"/>
<dbReference type="OrthoDB" id="5858541at2759"/>
<organism evidence="2">
    <name type="scientific">Heligmosomoides polygyrus</name>
    <name type="common">Parasitic roundworm</name>
    <dbReference type="NCBI Taxonomy" id="6339"/>
    <lineage>
        <taxon>Eukaryota</taxon>
        <taxon>Metazoa</taxon>
        <taxon>Ecdysozoa</taxon>
        <taxon>Nematoda</taxon>
        <taxon>Chromadorea</taxon>
        <taxon>Rhabditida</taxon>
        <taxon>Rhabditina</taxon>
        <taxon>Rhabditomorpha</taxon>
        <taxon>Strongyloidea</taxon>
        <taxon>Heligmosomidae</taxon>
        <taxon>Heligmosomoides</taxon>
    </lineage>
</organism>
<proteinExistence type="predicted"/>
<name>A0A3P8BTZ7_HELPZ</name>
<feature type="transmembrane region" description="Helical" evidence="1">
    <location>
        <begin position="131"/>
        <end position="150"/>
    </location>
</feature>
<reference evidence="4" key="2">
    <citation type="submission" date="2019-09" db="UniProtKB">
        <authorList>
            <consortium name="WormBaseParasite"/>
        </authorList>
    </citation>
    <scope>IDENTIFICATION</scope>
</reference>
<evidence type="ECO:0000256" key="1">
    <source>
        <dbReference type="SAM" id="Phobius"/>
    </source>
</evidence>